<dbReference type="Gene3D" id="1.20.1500.10">
    <property type="entry name" value="YheA/YmcA-like"/>
    <property type="match status" value="2"/>
</dbReference>
<dbReference type="EMBL" id="AP012029">
    <property type="protein sequence ID" value="BAJ64829.1"/>
    <property type="molecule type" value="Genomic_DNA"/>
</dbReference>
<keyword evidence="2" id="KW-1185">Reference proteome</keyword>
<dbReference type="InParanoid" id="E8N186"/>
<dbReference type="InterPro" id="IPR023378">
    <property type="entry name" value="YheA/YmcA-like_dom_sf"/>
</dbReference>
<dbReference type="STRING" id="926569.ANT_28030"/>
<accession>E8N186</accession>
<sequence>MSLSAFVPAILQQPDKEPIRHATLNLAEALAESEEFQRFLESAQTVHGNAEVHRLLVAIRQGRTRYDQGEAPSLQSQVEALPVMRAYRRAEQAVRFLFSAVVQEISRSAGVDFLEHVHQEMNACGMPVHVVSDEVLNLPETLPEPYAEPARRLGEALHNSPEVQAYLAVQRAVREDIALANLRREVEEMEESFNVRRASGYYPASGELELYAEKQAELRQHPLLRAEEDARAQVMELFSAVHTLLSNSLGILFSELAKKPGLF</sequence>
<dbReference type="KEGG" id="atm:ANT_28030"/>
<gene>
    <name evidence="1" type="ordered locus">ANT_28030</name>
</gene>
<dbReference type="Proteomes" id="UP000008922">
    <property type="component" value="Chromosome"/>
</dbReference>
<evidence type="ECO:0000313" key="2">
    <source>
        <dbReference type="Proteomes" id="UP000008922"/>
    </source>
</evidence>
<organism evidence="1 2">
    <name type="scientific">Anaerolinea thermophila (strain DSM 14523 / JCM 11388 / NBRC 100420 / UNI-1)</name>
    <dbReference type="NCBI Taxonomy" id="926569"/>
    <lineage>
        <taxon>Bacteria</taxon>
        <taxon>Bacillati</taxon>
        <taxon>Chloroflexota</taxon>
        <taxon>Anaerolineae</taxon>
        <taxon>Anaerolineales</taxon>
        <taxon>Anaerolineaceae</taxon>
        <taxon>Anaerolinea</taxon>
    </lineage>
</organism>
<reference evidence="1 2" key="1">
    <citation type="submission" date="2010-12" db="EMBL/GenBank/DDBJ databases">
        <title>Whole genome sequence of Anaerolinea thermophila UNI-1.</title>
        <authorList>
            <person name="Narita-Yamada S."/>
            <person name="Kishi E."/>
            <person name="Watanabe Y."/>
            <person name="Takasaki K."/>
            <person name="Ankai A."/>
            <person name="Oguchi A."/>
            <person name="Fukui S."/>
            <person name="Takahashi M."/>
            <person name="Yashiro I."/>
            <person name="Hosoyama A."/>
            <person name="Sekiguchi Y."/>
            <person name="Hanada S."/>
            <person name="Fujita N."/>
        </authorList>
    </citation>
    <scope>NUCLEOTIDE SEQUENCE [LARGE SCALE GENOMIC DNA]</scope>
    <source>
        <strain evidence="2">DSM 14523 / JCM 11388 / NBRC 100420 / UNI-1</strain>
    </source>
</reference>
<protein>
    <submittedName>
        <fullName evidence="1">Uncharacterized protein</fullName>
    </submittedName>
</protein>
<dbReference type="InterPro" id="IPR010368">
    <property type="entry name" value="Com_YlbF"/>
</dbReference>
<dbReference type="AlphaFoldDB" id="E8N186"/>
<evidence type="ECO:0000313" key="1">
    <source>
        <dbReference type="EMBL" id="BAJ64829.1"/>
    </source>
</evidence>
<name>E8N186_ANATU</name>
<dbReference type="RefSeq" id="WP_013561176.1">
    <property type="nucleotide sequence ID" value="NC_014960.1"/>
</dbReference>
<dbReference type="Pfam" id="PF06133">
    <property type="entry name" value="Com_YlbF"/>
    <property type="match status" value="2"/>
</dbReference>
<dbReference type="HOGENOM" id="CLU_1056209_0_0_0"/>
<dbReference type="OrthoDB" id="9804072at2"/>
<dbReference type="SUPFAM" id="SSF158622">
    <property type="entry name" value="YheA/YmcA-like"/>
    <property type="match status" value="2"/>
</dbReference>
<proteinExistence type="predicted"/>